<comment type="caution">
    <text evidence="3">The sequence shown here is derived from an EMBL/GenBank/DDBJ whole genome shotgun (WGS) entry which is preliminary data.</text>
</comment>
<gene>
    <name evidence="3" type="ORF">BT67DRAFT_4589</name>
</gene>
<dbReference type="AlphaFoldDB" id="A0AAN6US81"/>
<dbReference type="PANTHER" id="PTHR42032:SF1">
    <property type="entry name" value="YALI0E30679P"/>
    <property type="match status" value="1"/>
</dbReference>
<feature type="transmembrane region" description="Helical" evidence="2">
    <location>
        <begin position="201"/>
        <end position="221"/>
    </location>
</feature>
<feature type="region of interest" description="Disordered" evidence="1">
    <location>
        <begin position="154"/>
        <end position="180"/>
    </location>
</feature>
<name>A0AAN6US81_9PEZI</name>
<dbReference type="PANTHER" id="PTHR42032">
    <property type="entry name" value="YALI0E30679P"/>
    <property type="match status" value="1"/>
</dbReference>
<protein>
    <submittedName>
        <fullName evidence="3">Uncharacterized protein</fullName>
    </submittedName>
</protein>
<proteinExistence type="predicted"/>
<dbReference type="Proteomes" id="UP001304895">
    <property type="component" value="Unassembled WGS sequence"/>
</dbReference>
<keyword evidence="4" id="KW-1185">Reference proteome</keyword>
<keyword evidence="2" id="KW-0812">Transmembrane</keyword>
<accession>A0AAN6US81</accession>
<evidence type="ECO:0000256" key="1">
    <source>
        <dbReference type="SAM" id="MobiDB-lite"/>
    </source>
</evidence>
<keyword evidence="2" id="KW-0472">Membrane</keyword>
<reference evidence="3" key="1">
    <citation type="journal article" date="2023" name="Mol. Phylogenet. Evol.">
        <title>Genome-scale phylogeny and comparative genomics of the fungal order Sordariales.</title>
        <authorList>
            <person name="Hensen N."/>
            <person name="Bonometti L."/>
            <person name="Westerberg I."/>
            <person name="Brannstrom I.O."/>
            <person name="Guillou S."/>
            <person name="Cros-Aarteil S."/>
            <person name="Calhoun S."/>
            <person name="Haridas S."/>
            <person name="Kuo A."/>
            <person name="Mondo S."/>
            <person name="Pangilinan J."/>
            <person name="Riley R."/>
            <person name="LaButti K."/>
            <person name="Andreopoulos B."/>
            <person name="Lipzen A."/>
            <person name="Chen C."/>
            <person name="Yan M."/>
            <person name="Daum C."/>
            <person name="Ng V."/>
            <person name="Clum A."/>
            <person name="Steindorff A."/>
            <person name="Ohm R.A."/>
            <person name="Martin F."/>
            <person name="Silar P."/>
            <person name="Natvig D.O."/>
            <person name="Lalanne C."/>
            <person name="Gautier V."/>
            <person name="Ament-Velasquez S.L."/>
            <person name="Kruys A."/>
            <person name="Hutchinson M.I."/>
            <person name="Powell A.J."/>
            <person name="Barry K."/>
            <person name="Miller A.N."/>
            <person name="Grigoriev I.V."/>
            <person name="Debuchy R."/>
            <person name="Gladieux P."/>
            <person name="Hiltunen Thoren M."/>
            <person name="Johannesson H."/>
        </authorList>
    </citation>
    <scope>NUCLEOTIDE SEQUENCE</scope>
    <source>
        <strain evidence="3">CBS 123565</strain>
    </source>
</reference>
<feature type="region of interest" description="Disordered" evidence="1">
    <location>
        <begin position="1"/>
        <end position="82"/>
    </location>
</feature>
<feature type="compositionally biased region" description="Polar residues" evidence="1">
    <location>
        <begin position="51"/>
        <end position="68"/>
    </location>
</feature>
<sequence length="434" mass="47623">MEQPTSPDPASPGASKSSSKRADKGPSSSRRRKPSADEGTFSHWLPRRWLRSTNSPEAPSGRRNSTLSDLPGEVLDPGPKIDGEDSETPFWSYFPLMFAILPPAFGLIFKDGGVLSTDLLLLSVAAIFLHWSLFTPWKWYAAARQLRVNQETALEEEAGSGSSSSGSSSDAGAGADADDADRAQRLREAEGALRGLRIHELMAFGMCFFGPAAATYLLYFVRELLDRPSDGLVSNFSLTIFLLSAEIPPCAHGIDLVLSHTLHLQRIVQSNPYRLITVTPEMFTRYNQRMNAMQAQLDDLQNAQSSDSDSEPPLDMDKLRKDLIKDARAALQPEIDSLSRMIRRHEKHTNAMFQDLDRRLKLTDGRLDDAATLAAVAAATATNGNANNAGNVSHAGTMGWIVNNSLYVATLPMRITFVMPFQLLGWMLGRNTDG</sequence>
<evidence type="ECO:0000313" key="3">
    <source>
        <dbReference type="EMBL" id="KAK4138243.1"/>
    </source>
</evidence>
<feature type="compositionally biased region" description="Pro residues" evidence="1">
    <location>
        <begin position="1"/>
        <end position="10"/>
    </location>
</feature>
<reference evidence="3" key="2">
    <citation type="submission" date="2023-05" db="EMBL/GenBank/DDBJ databases">
        <authorList>
            <consortium name="Lawrence Berkeley National Laboratory"/>
            <person name="Steindorff A."/>
            <person name="Hensen N."/>
            <person name="Bonometti L."/>
            <person name="Westerberg I."/>
            <person name="Brannstrom I.O."/>
            <person name="Guillou S."/>
            <person name="Cros-Aarteil S."/>
            <person name="Calhoun S."/>
            <person name="Haridas S."/>
            <person name="Kuo A."/>
            <person name="Mondo S."/>
            <person name="Pangilinan J."/>
            <person name="Riley R."/>
            <person name="Labutti K."/>
            <person name="Andreopoulos B."/>
            <person name="Lipzen A."/>
            <person name="Chen C."/>
            <person name="Yanf M."/>
            <person name="Daum C."/>
            <person name="Ng V."/>
            <person name="Clum A."/>
            <person name="Ohm R."/>
            <person name="Martin F."/>
            <person name="Silar P."/>
            <person name="Natvig D."/>
            <person name="Lalanne C."/>
            <person name="Gautier V."/>
            <person name="Ament-Velasquez S.L."/>
            <person name="Kruys A."/>
            <person name="Hutchinson M.I."/>
            <person name="Powell A.J."/>
            <person name="Barry K."/>
            <person name="Miller A.N."/>
            <person name="Grigoriev I.V."/>
            <person name="Debuchy R."/>
            <person name="Gladieux P."/>
            <person name="Thoren M.H."/>
            <person name="Johannesson H."/>
        </authorList>
    </citation>
    <scope>NUCLEOTIDE SEQUENCE</scope>
    <source>
        <strain evidence="3">CBS 123565</strain>
    </source>
</reference>
<dbReference type="EMBL" id="MU853401">
    <property type="protein sequence ID" value="KAK4138243.1"/>
    <property type="molecule type" value="Genomic_DNA"/>
</dbReference>
<keyword evidence="2" id="KW-1133">Transmembrane helix</keyword>
<evidence type="ECO:0000256" key="2">
    <source>
        <dbReference type="SAM" id="Phobius"/>
    </source>
</evidence>
<feature type="transmembrane region" description="Helical" evidence="2">
    <location>
        <begin position="90"/>
        <end position="109"/>
    </location>
</feature>
<feature type="compositionally biased region" description="Low complexity" evidence="1">
    <location>
        <begin position="159"/>
        <end position="175"/>
    </location>
</feature>
<evidence type="ECO:0000313" key="4">
    <source>
        <dbReference type="Proteomes" id="UP001304895"/>
    </source>
</evidence>
<organism evidence="3 4">
    <name type="scientific">Trichocladium antarcticum</name>
    <dbReference type="NCBI Taxonomy" id="1450529"/>
    <lineage>
        <taxon>Eukaryota</taxon>
        <taxon>Fungi</taxon>
        <taxon>Dikarya</taxon>
        <taxon>Ascomycota</taxon>
        <taxon>Pezizomycotina</taxon>
        <taxon>Sordariomycetes</taxon>
        <taxon>Sordariomycetidae</taxon>
        <taxon>Sordariales</taxon>
        <taxon>Chaetomiaceae</taxon>
        <taxon>Trichocladium</taxon>
    </lineage>
</organism>
<feature type="transmembrane region" description="Helical" evidence="2">
    <location>
        <begin position="115"/>
        <end position="134"/>
    </location>
</feature>